<keyword evidence="1" id="KW-0812">Transmembrane</keyword>
<evidence type="ECO:0000256" key="1">
    <source>
        <dbReference type="SAM" id="Phobius"/>
    </source>
</evidence>
<feature type="transmembrane region" description="Helical" evidence="1">
    <location>
        <begin position="42"/>
        <end position="61"/>
    </location>
</feature>
<sequence length="62" mass="6852">MATCWSVEYGEMQNPDISTSATMVVPLDDIEPSSASATTTPYILDYSLMASVFVILNFLWVQ</sequence>
<dbReference type="EMBL" id="AZHX01001324">
    <property type="protein sequence ID" value="ETX04023.1"/>
    <property type="molecule type" value="Genomic_DNA"/>
</dbReference>
<dbReference type="HOGENOM" id="CLU_2913810_0_0_7"/>
<keyword evidence="1" id="KW-0472">Membrane</keyword>
<gene>
    <name evidence="2" type="ORF">ETSY2_31170</name>
</gene>
<reference evidence="2 3" key="1">
    <citation type="journal article" date="2014" name="Nature">
        <title>An environmental bacterial taxon with a large and distinct metabolic repertoire.</title>
        <authorList>
            <person name="Wilson M.C."/>
            <person name="Mori T."/>
            <person name="Ruckert C."/>
            <person name="Uria A.R."/>
            <person name="Helf M.J."/>
            <person name="Takada K."/>
            <person name="Gernert C."/>
            <person name="Steffens U.A."/>
            <person name="Heycke N."/>
            <person name="Schmitt S."/>
            <person name="Rinke C."/>
            <person name="Helfrich E.J."/>
            <person name="Brachmann A.O."/>
            <person name="Gurgui C."/>
            <person name="Wakimoto T."/>
            <person name="Kracht M."/>
            <person name="Crusemann M."/>
            <person name="Hentschel U."/>
            <person name="Abe I."/>
            <person name="Matsunaga S."/>
            <person name="Kalinowski J."/>
            <person name="Takeyama H."/>
            <person name="Piel J."/>
        </authorList>
    </citation>
    <scope>NUCLEOTIDE SEQUENCE [LARGE SCALE GENOMIC DNA]</scope>
    <source>
        <strain evidence="3">TSY2</strain>
    </source>
</reference>
<evidence type="ECO:0000313" key="2">
    <source>
        <dbReference type="EMBL" id="ETX04023.1"/>
    </source>
</evidence>
<dbReference type="Proteomes" id="UP000019140">
    <property type="component" value="Unassembled WGS sequence"/>
</dbReference>
<dbReference type="AlphaFoldDB" id="W4M1K3"/>
<accession>W4M1K3</accession>
<comment type="caution">
    <text evidence="2">The sequence shown here is derived from an EMBL/GenBank/DDBJ whole genome shotgun (WGS) entry which is preliminary data.</text>
</comment>
<name>W4M1K3_9BACT</name>
<proteinExistence type="predicted"/>
<keyword evidence="3" id="KW-1185">Reference proteome</keyword>
<organism evidence="2 3">
    <name type="scientific">Candidatus Entotheonella gemina</name>
    <dbReference type="NCBI Taxonomy" id="1429439"/>
    <lineage>
        <taxon>Bacteria</taxon>
        <taxon>Pseudomonadati</taxon>
        <taxon>Nitrospinota/Tectimicrobiota group</taxon>
        <taxon>Candidatus Tectimicrobiota</taxon>
        <taxon>Candidatus Entotheonellia</taxon>
        <taxon>Candidatus Entotheonellales</taxon>
        <taxon>Candidatus Entotheonellaceae</taxon>
        <taxon>Candidatus Entotheonella</taxon>
    </lineage>
</organism>
<keyword evidence="1" id="KW-1133">Transmembrane helix</keyword>
<evidence type="ECO:0000313" key="3">
    <source>
        <dbReference type="Proteomes" id="UP000019140"/>
    </source>
</evidence>
<protein>
    <submittedName>
        <fullName evidence="2">Uncharacterized protein</fullName>
    </submittedName>
</protein>